<name>H8XTP8_FLAIG</name>
<dbReference type="HOGENOM" id="CLU_142783_0_0_10"/>
<reference evidence="2 3" key="1">
    <citation type="journal article" date="2012" name="J. Bacteriol.">
        <title>Complete Genome Sequence of Flavobacterium indicum GPSTA100-9T, Isolated from Warm Spring Water.</title>
        <authorList>
            <person name="Barbier P."/>
            <person name="Houel A."/>
            <person name="Loux V."/>
            <person name="Poulain J."/>
            <person name="Bernardet J.F."/>
            <person name="Touchon M."/>
            <person name="Duchaud E."/>
        </authorList>
    </citation>
    <scope>NUCLEOTIDE SEQUENCE [LARGE SCALE GENOMIC DNA]</scope>
    <source>
        <strain evidence="3">DSM 17447 / CIP 109464 / GPTSA100-9</strain>
    </source>
</reference>
<feature type="transmembrane region" description="Helical" evidence="1">
    <location>
        <begin position="6"/>
        <end position="25"/>
    </location>
</feature>
<organism evidence="2 3">
    <name type="scientific">Flavobacterium indicum (strain DSM 17447 / CIP 109464 / GPTSA100-9)</name>
    <dbReference type="NCBI Taxonomy" id="1094466"/>
    <lineage>
        <taxon>Bacteria</taxon>
        <taxon>Pseudomonadati</taxon>
        <taxon>Bacteroidota</taxon>
        <taxon>Flavobacteriia</taxon>
        <taxon>Flavobacteriales</taxon>
        <taxon>Flavobacteriaceae</taxon>
        <taxon>Flavobacterium</taxon>
    </lineage>
</organism>
<dbReference type="PATRIC" id="fig|1094466.5.peg.1656"/>
<dbReference type="STRING" id="1094466.KQS_08455"/>
<protein>
    <recommendedName>
        <fullName evidence="4">tRNA_anti-like</fullName>
    </recommendedName>
</protein>
<keyword evidence="3" id="KW-1185">Reference proteome</keyword>
<keyword evidence="1" id="KW-0472">Membrane</keyword>
<evidence type="ECO:0008006" key="4">
    <source>
        <dbReference type="Google" id="ProtNLM"/>
    </source>
</evidence>
<sequence>MTKKRILITLIVGVAIAIGVVLYMFNKPARDVQATDTDFTFNSSEIVNEYLSNAKKANEKYLDENGNSKILEITGTVAQIDEDFNNNKVILLKNATDKAGVSATFTTETNANASKVKIGDKITIKGVIQSGATYDADLEMYENVIIDKSDIITKN</sequence>
<keyword evidence="1" id="KW-0812">Transmembrane</keyword>
<accession>H8XTP8</accession>
<evidence type="ECO:0000256" key="1">
    <source>
        <dbReference type="SAM" id="Phobius"/>
    </source>
</evidence>
<dbReference type="Pfam" id="PF12869">
    <property type="entry name" value="tRNA_anti-like"/>
    <property type="match status" value="1"/>
</dbReference>
<gene>
    <name evidence="2" type="ordered locus">KQS_08455</name>
</gene>
<dbReference type="AlphaFoldDB" id="H8XTP8"/>
<dbReference type="KEGG" id="fin:KQS_08455"/>
<evidence type="ECO:0000313" key="2">
    <source>
        <dbReference type="EMBL" id="CCG53628.1"/>
    </source>
</evidence>
<evidence type="ECO:0000313" key="3">
    <source>
        <dbReference type="Proteomes" id="UP000007599"/>
    </source>
</evidence>
<proteinExistence type="predicted"/>
<dbReference type="EMBL" id="HE774682">
    <property type="protein sequence ID" value="CCG53628.1"/>
    <property type="molecule type" value="Genomic_DNA"/>
</dbReference>
<keyword evidence="1" id="KW-1133">Transmembrane helix</keyword>
<dbReference type="InterPro" id="IPR024422">
    <property type="entry name" value="Protein_unknown_function_OB"/>
</dbReference>
<dbReference type="RefSeq" id="WP_014388747.1">
    <property type="nucleotide sequence ID" value="NC_017025.1"/>
</dbReference>
<dbReference type="OrthoDB" id="982957at2"/>
<reference evidence="3" key="2">
    <citation type="submission" date="2012-03" db="EMBL/GenBank/DDBJ databases">
        <title>Complete genome sequence of Flavobacterium indicum GPTSA100-9T, isolated from warm spring water.</title>
        <authorList>
            <person name="Barbier P."/>
            <person name="Houel A."/>
            <person name="Loux V."/>
            <person name="Poulain J."/>
            <person name="Bernardet J.-F."/>
            <person name="Touchon M."/>
            <person name="Duchaud E."/>
        </authorList>
    </citation>
    <scope>NUCLEOTIDE SEQUENCE [LARGE SCALE GENOMIC DNA]</scope>
    <source>
        <strain evidence="3">DSM 17447 / CIP 109464 / GPTSA100-9</strain>
    </source>
</reference>
<dbReference type="Proteomes" id="UP000007599">
    <property type="component" value="Chromosome I"/>
</dbReference>
<dbReference type="eggNOG" id="ENOG5032YN7">
    <property type="taxonomic scope" value="Bacteria"/>
</dbReference>